<dbReference type="InterPro" id="IPR000182">
    <property type="entry name" value="GNAT_dom"/>
</dbReference>
<dbReference type="EMBL" id="JACSPZ010000002">
    <property type="protein sequence ID" value="MBD8035826.1"/>
    <property type="molecule type" value="Genomic_DNA"/>
</dbReference>
<evidence type="ECO:0000313" key="3">
    <source>
        <dbReference type="Proteomes" id="UP000619101"/>
    </source>
</evidence>
<keyword evidence="3" id="KW-1185">Reference proteome</keyword>
<comment type="caution">
    <text evidence="2">The sequence shown here is derived from an EMBL/GenBank/DDBJ whole genome shotgun (WGS) entry which is preliminary data.</text>
</comment>
<evidence type="ECO:0000259" key="1">
    <source>
        <dbReference type="PROSITE" id="PS51186"/>
    </source>
</evidence>
<feature type="domain" description="N-acetyltransferase" evidence="1">
    <location>
        <begin position="17"/>
        <end position="218"/>
    </location>
</feature>
<dbReference type="Gene3D" id="3.40.630.30">
    <property type="match status" value="1"/>
</dbReference>
<reference evidence="2 3" key="1">
    <citation type="submission" date="2020-08" db="EMBL/GenBank/DDBJ databases">
        <title>A Genomic Blueprint of the Chicken Gut Microbiome.</title>
        <authorList>
            <person name="Gilroy R."/>
            <person name="Ravi A."/>
            <person name="Getino M."/>
            <person name="Pursley I."/>
            <person name="Horton D.L."/>
            <person name="Alikhan N.-F."/>
            <person name="Baker D."/>
            <person name="Gharbi K."/>
            <person name="Hall N."/>
            <person name="Watson M."/>
            <person name="Adriaenssens E.M."/>
            <person name="Foster-Nyarko E."/>
            <person name="Jarju S."/>
            <person name="Secka A."/>
            <person name="Antonio M."/>
            <person name="Oren A."/>
            <person name="Chaudhuri R."/>
            <person name="La Ragione R.M."/>
            <person name="Hildebrand F."/>
            <person name="Pallen M.J."/>
        </authorList>
    </citation>
    <scope>NUCLEOTIDE SEQUENCE [LARGE SCALE GENOMIC DNA]</scope>
    <source>
        <strain evidence="2 3">A46</strain>
    </source>
</reference>
<gene>
    <name evidence="2" type="ORF">H9635_03670</name>
</gene>
<organism evidence="2 3">
    <name type="scientific">Solibacillus faecavium</name>
    <dbReference type="NCBI Taxonomy" id="2762221"/>
    <lineage>
        <taxon>Bacteria</taxon>
        <taxon>Bacillati</taxon>
        <taxon>Bacillota</taxon>
        <taxon>Bacilli</taxon>
        <taxon>Bacillales</taxon>
        <taxon>Caryophanaceae</taxon>
        <taxon>Solibacillus</taxon>
    </lineage>
</organism>
<dbReference type="RefSeq" id="WP_191698804.1">
    <property type="nucleotide sequence ID" value="NZ_JACSPZ010000002.1"/>
</dbReference>
<protein>
    <submittedName>
        <fullName evidence="2">GNAT family N-acetyltransferase</fullName>
    </submittedName>
</protein>
<sequence length="220" mass="25713">MYYKELYVANESKPFPATIRNYREEDFAELIRIQKECFPPPFPEELWWNTEQLQNHTSLFPEGALCIEVEGKLAGSMTALLVDFNMDEPRHTWEEITDNGYIRTHNQNGNSLYVVDICVSPAYRKLGLGKWLMLSMYDIVVHLKLERLLGGSRMPGYHHYEKDMTPELYVQSVVNGNIQDSVISFLLRCGRIPVQVIPNYLQDEESCHYGVLMEWRNPFK</sequence>
<dbReference type="InterPro" id="IPR016181">
    <property type="entry name" value="Acyl_CoA_acyltransferase"/>
</dbReference>
<accession>A0ABR8XV47</accession>
<dbReference type="Proteomes" id="UP000619101">
    <property type="component" value="Unassembled WGS sequence"/>
</dbReference>
<dbReference type="SUPFAM" id="SSF55729">
    <property type="entry name" value="Acyl-CoA N-acyltransferases (Nat)"/>
    <property type="match status" value="1"/>
</dbReference>
<dbReference type="Pfam" id="PF00583">
    <property type="entry name" value="Acetyltransf_1"/>
    <property type="match status" value="1"/>
</dbReference>
<proteinExistence type="predicted"/>
<dbReference type="PROSITE" id="PS51186">
    <property type="entry name" value="GNAT"/>
    <property type="match status" value="1"/>
</dbReference>
<evidence type="ECO:0000313" key="2">
    <source>
        <dbReference type="EMBL" id="MBD8035826.1"/>
    </source>
</evidence>
<dbReference type="CDD" id="cd04301">
    <property type="entry name" value="NAT_SF"/>
    <property type="match status" value="1"/>
</dbReference>
<name>A0ABR8XV47_9BACL</name>